<evidence type="ECO:0000256" key="5">
    <source>
        <dbReference type="ARBA" id="ARBA00023033"/>
    </source>
</evidence>
<dbReference type="GO" id="GO:0005506">
    <property type="term" value="F:iron ion binding"/>
    <property type="evidence" value="ECO:0007669"/>
    <property type="project" value="InterPro"/>
</dbReference>
<comment type="cofactor">
    <cofactor evidence="1 6">
        <name>heme</name>
        <dbReference type="ChEBI" id="CHEBI:30413"/>
    </cofactor>
</comment>
<reference evidence="8" key="1">
    <citation type="journal article" date="2014" name="Nat. Commun.">
        <title>Multiple recent horizontal transfers of a large genomic region in cheese making fungi.</title>
        <authorList>
            <person name="Cheeseman K."/>
            <person name="Ropars J."/>
            <person name="Renault P."/>
            <person name="Dupont J."/>
            <person name="Gouzy J."/>
            <person name="Branca A."/>
            <person name="Abraham A.L."/>
            <person name="Ceppi M."/>
            <person name="Conseiller E."/>
            <person name="Debuchy R."/>
            <person name="Malagnac F."/>
            <person name="Goarin A."/>
            <person name="Silar P."/>
            <person name="Lacoste S."/>
            <person name="Sallet E."/>
            <person name="Bensimon A."/>
            <person name="Giraud T."/>
            <person name="Brygoo Y."/>
        </authorList>
    </citation>
    <scope>NUCLEOTIDE SEQUENCE [LARGE SCALE GENOMIC DNA]</scope>
    <source>
        <strain evidence="8">FM164</strain>
    </source>
</reference>
<dbReference type="OrthoDB" id="2789670at2759"/>
<dbReference type="InterPro" id="IPR036396">
    <property type="entry name" value="Cyt_P450_sf"/>
</dbReference>
<keyword evidence="3 7" id="KW-0560">Oxidoreductase</keyword>
<dbReference type="CDD" id="cd20615">
    <property type="entry name" value="CYP_GliC-like"/>
    <property type="match status" value="1"/>
</dbReference>
<keyword evidence="2 6" id="KW-0479">Metal-binding</keyword>
<dbReference type="GO" id="GO:0020037">
    <property type="term" value="F:heme binding"/>
    <property type="evidence" value="ECO:0007669"/>
    <property type="project" value="InterPro"/>
</dbReference>
<evidence type="ECO:0000313" key="9">
    <source>
        <dbReference type="Proteomes" id="UP000030686"/>
    </source>
</evidence>
<evidence type="ECO:0000313" key="8">
    <source>
        <dbReference type="EMBL" id="CDM38097.1"/>
    </source>
</evidence>
<evidence type="ECO:0000256" key="1">
    <source>
        <dbReference type="ARBA" id="ARBA00001971"/>
    </source>
</evidence>
<evidence type="ECO:0000256" key="7">
    <source>
        <dbReference type="RuleBase" id="RU000461"/>
    </source>
</evidence>
<evidence type="ECO:0000256" key="4">
    <source>
        <dbReference type="ARBA" id="ARBA00023004"/>
    </source>
</evidence>
<dbReference type="GO" id="GO:0043386">
    <property type="term" value="P:mycotoxin biosynthetic process"/>
    <property type="evidence" value="ECO:0007669"/>
    <property type="project" value="UniProtKB-ARBA"/>
</dbReference>
<evidence type="ECO:0000256" key="6">
    <source>
        <dbReference type="PIRSR" id="PIRSR602401-1"/>
    </source>
</evidence>
<dbReference type="PANTHER" id="PTHR24303:SF31">
    <property type="entry name" value="CYTOCHROME P450 307A1-RELATED"/>
    <property type="match status" value="1"/>
</dbReference>
<keyword evidence="5 7" id="KW-0503">Monooxygenase</keyword>
<dbReference type="EMBL" id="HG792023">
    <property type="protein sequence ID" value="CDM38097.1"/>
    <property type="molecule type" value="Genomic_DNA"/>
</dbReference>
<dbReference type="InterPro" id="IPR001128">
    <property type="entry name" value="Cyt_P450"/>
</dbReference>
<sequence>MGIAHGQLYRNTFRELPSQRGGSFAMEFFNPRIIYLFLGIVIIWKLYQRKDHVIDRIISTVLYPLRNEHGQNIKGPRWKYSDGQCLDKFLRGREASLEWRQYGPVYRICVITRPDDVKIFHSDSPSHLKSKSSNGGWLFHELLGDCMGLINGDRWEQVRAQFKHHFIHRSVSSISSHIELAATGYLQSLERQDAESFEVHAASDFSRFPFMTTAEYLYGPLTENEKEELWNLGQQSLALMGNVLSGGVYRFGLCQWMRPHSFRRLRSFQNQWQNFNQRLVNSRALSNNHQPPIVEAWMAMEKGCISMNEILQTLSEMLFANLDVSTHVLSWLIIFLAEDIDIQQQVRAEISANPGSLAELCGRKDTLLQFCFLESARLRPFTIFTIPESSPRTKIIGGYIIPSHTSVVVDTLAINYNQKFWGNDHSRFNPHRFQHLSSTELRYNLFTFGFGTRRCLGQHFAEAMLKHFVYHLLNRYEIDLPRLDAKKTWSSQPIQDTWVPIANARVILKPRK</sequence>
<dbReference type="STRING" id="1365484.W6R8A3"/>
<dbReference type="Pfam" id="PF00067">
    <property type="entry name" value="p450"/>
    <property type="match status" value="1"/>
</dbReference>
<proteinExistence type="inferred from homology"/>
<dbReference type="GO" id="GO:0004497">
    <property type="term" value="F:monooxygenase activity"/>
    <property type="evidence" value="ECO:0007669"/>
    <property type="project" value="UniProtKB-KW"/>
</dbReference>
<dbReference type="InterPro" id="IPR017972">
    <property type="entry name" value="Cyt_P450_CS"/>
</dbReference>
<dbReference type="InterPro" id="IPR002401">
    <property type="entry name" value="Cyt_P450_E_grp-I"/>
</dbReference>
<keyword evidence="9" id="KW-1185">Reference proteome</keyword>
<gene>
    <name evidence="8" type="ORF">PROQFM164_S09g000013</name>
</gene>
<dbReference type="OMA" id="HRCYYES"/>
<dbReference type="Proteomes" id="UP000030686">
    <property type="component" value="Unassembled WGS sequence"/>
</dbReference>
<feature type="binding site" description="axial binding residue" evidence="6">
    <location>
        <position position="455"/>
    </location>
    <ligand>
        <name>heme</name>
        <dbReference type="ChEBI" id="CHEBI:30413"/>
    </ligand>
    <ligandPart>
        <name>Fe</name>
        <dbReference type="ChEBI" id="CHEBI:18248"/>
    </ligandPart>
</feature>
<name>W6R8A3_PENRF</name>
<organism evidence="8 9">
    <name type="scientific">Penicillium roqueforti (strain FM164)</name>
    <dbReference type="NCBI Taxonomy" id="1365484"/>
    <lineage>
        <taxon>Eukaryota</taxon>
        <taxon>Fungi</taxon>
        <taxon>Dikarya</taxon>
        <taxon>Ascomycota</taxon>
        <taxon>Pezizomycotina</taxon>
        <taxon>Eurotiomycetes</taxon>
        <taxon>Eurotiomycetidae</taxon>
        <taxon>Eurotiales</taxon>
        <taxon>Aspergillaceae</taxon>
        <taxon>Penicillium</taxon>
    </lineage>
</organism>
<dbReference type="PROSITE" id="PS00086">
    <property type="entry name" value="CYTOCHROME_P450"/>
    <property type="match status" value="1"/>
</dbReference>
<accession>W6R8A3</accession>
<comment type="similarity">
    <text evidence="7">Belongs to the cytochrome P450 family.</text>
</comment>
<dbReference type="GO" id="GO:0016705">
    <property type="term" value="F:oxidoreductase activity, acting on paired donors, with incorporation or reduction of molecular oxygen"/>
    <property type="evidence" value="ECO:0007669"/>
    <property type="project" value="InterPro"/>
</dbReference>
<dbReference type="Gene3D" id="1.10.630.10">
    <property type="entry name" value="Cytochrome P450"/>
    <property type="match status" value="1"/>
</dbReference>
<keyword evidence="6 7" id="KW-0349">Heme</keyword>
<dbReference type="PANTHER" id="PTHR24303">
    <property type="entry name" value="HEME-BINDING MONOOXYGENASE FAMILY"/>
    <property type="match status" value="1"/>
</dbReference>
<evidence type="ECO:0000256" key="3">
    <source>
        <dbReference type="ARBA" id="ARBA00023002"/>
    </source>
</evidence>
<dbReference type="AlphaFoldDB" id="W6R8A3"/>
<dbReference type="SUPFAM" id="SSF48264">
    <property type="entry name" value="Cytochrome P450"/>
    <property type="match status" value="1"/>
</dbReference>
<keyword evidence="4 6" id="KW-0408">Iron</keyword>
<dbReference type="PRINTS" id="PR00463">
    <property type="entry name" value="EP450I"/>
</dbReference>
<protein>
    <submittedName>
        <fullName evidence="8">Cytochrome P450</fullName>
    </submittedName>
</protein>
<evidence type="ECO:0000256" key="2">
    <source>
        <dbReference type="ARBA" id="ARBA00022723"/>
    </source>
</evidence>